<name>A0AAV2GGE8_9ROSI</name>
<feature type="compositionally biased region" description="Low complexity" evidence="1">
    <location>
        <begin position="159"/>
        <end position="175"/>
    </location>
</feature>
<dbReference type="Pfam" id="PF22936">
    <property type="entry name" value="Pol_BBD"/>
    <property type="match status" value="1"/>
</dbReference>
<dbReference type="PANTHER" id="PTHR34222">
    <property type="entry name" value="GAG_PRE-INTEGRS DOMAIN-CONTAINING PROTEIN"/>
    <property type="match status" value="1"/>
</dbReference>
<reference evidence="3 4" key="1">
    <citation type="submission" date="2024-04" db="EMBL/GenBank/DDBJ databases">
        <authorList>
            <person name="Fracassetti M."/>
        </authorList>
    </citation>
    <scope>NUCLEOTIDE SEQUENCE [LARGE SCALE GENOMIC DNA]</scope>
</reference>
<dbReference type="Proteomes" id="UP001497516">
    <property type="component" value="Chromosome 8"/>
</dbReference>
<dbReference type="InterPro" id="IPR054722">
    <property type="entry name" value="PolX-like_BBD"/>
</dbReference>
<gene>
    <name evidence="3" type="ORF">LTRI10_LOCUS48465</name>
</gene>
<feature type="region of interest" description="Disordered" evidence="1">
    <location>
        <begin position="84"/>
        <end position="112"/>
    </location>
</feature>
<feature type="compositionally biased region" description="Polar residues" evidence="1">
    <location>
        <begin position="91"/>
        <end position="110"/>
    </location>
</feature>
<feature type="region of interest" description="Disordered" evidence="1">
    <location>
        <begin position="134"/>
        <end position="192"/>
    </location>
</feature>
<keyword evidence="4" id="KW-1185">Reference proteome</keyword>
<accession>A0AAV2GGE8</accession>
<dbReference type="AlphaFoldDB" id="A0AAV2GGE8"/>
<evidence type="ECO:0000313" key="4">
    <source>
        <dbReference type="Proteomes" id="UP001497516"/>
    </source>
</evidence>
<feature type="compositionally biased region" description="Polar residues" evidence="1">
    <location>
        <begin position="142"/>
        <end position="152"/>
    </location>
</feature>
<proteinExistence type="predicted"/>
<organism evidence="3 4">
    <name type="scientific">Linum trigynum</name>
    <dbReference type="NCBI Taxonomy" id="586398"/>
    <lineage>
        <taxon>Eukaryota</taxon>
        <taxon>Viridiplantae</taxon>
        <taxon>Streptophyta</taxon>
        <taxon>Embryophyta</taxon>
        <taxon>Tracheophyta</taxon>
        <taxon>Spermatophyta</taxon>
        <taxon>Magnoliopsida</taxon>
        <taxon>eudicotyledons</taxon>
        <taxon>Gunneridae</taxon>
        <taxon>Pentapetalae</taxon>
        <taxon>rosids</taxon>
        <taxon>fabids</taxon>
        <taxon>Malpighiales</taxon>
        <taxon>Linaceae</taxon>
        <taxon>Linum</taxon>
    </lineage>
</organism>
<evidence type="ECO:0000259" key="2">
    <source>
        <dbReference type="Pfam" id="PF22936"/>
    </source>
</evidence>
<evidence type="ECO:0000256" key="1">
    <source>
        <dbReference type="SAM" id="MobiDB-lite"/>
    </source>
</evidence>
<feature type="compositionally biased region" description="Polar residues" evidence="1">
    <location>
        <begin position="176"/>
        <end position="189"/>
    </location>
</feature>
<sequence>MKGYWEEYMQFSPLVPCNRAPGNPNPCAAVTAYTERQETDYLIRFLRGLNPDYEVVKTQILMQKPLPSVYEVVDDLLQHEQKLKGEAGGNSKKSQSVALAVNSDQNTEQRQQGKKYCEFCKRTGHNIDECWTKKRKDKEQRNGNNAGNTQGRGPSRFAGSVSQGSSGESQREGSVTGDTSDGSPVSTAKSVVGFTPEEMNKLRFMMQSSANIANSPPPSPYIHHNAYSVSQYLPPFPNYSGNYVLSTHNNLTNTNIVHFWILDTGASDHISCSLALFTECQPVVNTYVYLPNTTKVLVTHVGTVKLPSGM</sequence>
<dbReference type="PANTHER" id="PTHR34222:SF79">
    <property type="entry name" value="RETROVIRUS-RELATED POL POLYPROTEIN FROM TRANSPOSON TNT 1-94"/>
    <property type="match status" value="1"/>
</dbReference>
<feature type="domain" description="Retrovirus-related Pol polyprotein from transposon TNT 1-94-like beta-barrel" evidence="2">
    <location>
        <begin position="260"/>
        <end position="306"/>
    </location>
</feature>
<dbReference type="EMBL" id="OZ034821">
    <property type="protein sequence ID" value="CAL1408913.1"/>
    <property type="molecule type" value="Genomic_DNA"/>
</dbReference>
<evidence type="ECO:0000313" key="3">
    <source>
        <dbReference type="EMBL" id="CAL1408913.1"/>
    </source>
</evidence>
<protein>
    <recommendedName>
        <fullName evidence="2">Retrovirus-related Pol polyprotein from transposon TNT 1-94-like beta-barrel domain-containing protein</fullName>
    </recommendedName>
</protein>